<proteinExistence type="predicted"/>
<dbReference type="AlphaFoldDB" id="A0A224YBQ0"/>
<organism evidence="2">
    <name type="scientific">Rhipicephalus zambeziensis</name>
    <dbReference type="NCBI Taxonomy" id="60191"/>
    <lineage>
        <taxon>Eukaryota</taxon>
        <taxon>Metazoa</taxon>
        <taxon>Ecdysozoa</taxon>
        <taxon>Arthropoda</taxon>
        <taxon>Chelicerata</taxon>
        <taxon>Arachnida</taxon>
        <taxon>Acari</taxon>
        <taxon>Parasitiformes</taxon>
        <taxon>Ixodida</taxon>
        <taxon>Ixodoidea</taxon>
        <taxon>Ixodidae</taxon>
        <taxon>Rhipicephalinae</taxon>
        <taxon>Rhipicephalus</taxon>
        <taxon>Rhipicephalus</taxon>
    </lineage>
</organism>
<dbReference type="EMBL" id="GFPF01001953">
    <property type="protein sequence ID" value="MAA13099.1"/>
    <property type="molecule type" value="Transcribed_RNA"/>
</dbReference>
<sequence>MWLSLYLAIELQYSLMSFTSCTKKVHLVCTSCALAPKSASCCPCCSIAWTLQYVKNCKALLLVNIHVGKGTLSFKCLILYSSL</sequence>
<keyword evidence="1" id="KW-0732">Signal</keyword>
<accession>A0A224YBQ0</accession>
<protein>
    <recommendedName>
        <fullName evidence="3">Secreted protein</fullName>
    </recommendedName>
</protein>
<name>A0A224YBQ0_9ACAR</name>
<feature type="chain" id="PRO_5012149398" description="Secreted protein" evidence="1">
    <location>
        <begin position="17"/>
        <end position="83"/>
    </location>
</feature>
<evidence type="ECO:0000256" key="1">
    <source>
        <dbReference type="SAM" id="SignalP"/>
    </source>
</evidence>
<feature type="signal peptide" evidence="1">
    <location>
        <begin position="1"/>
        <end position="16"/>
    </location>
</feature>
<evidence type="ECO:0000313" key="2">
    <source>
        <dbReference type="EMBL" id="MAA13099.1"/>
    </source>
</evidence>
<reference evidence="2" key="1">
    <citation type="journal article" date="2017" name="Parasit. Vectors">
        <title>Sialotranscriptomics of Rhipicephalus zambeziensis reveals intricate expression profiles of secretory proteins and suggests tight temporal transcriptional regulation during blood-feeding.</title>
        <authorList>
            <person name="de Castro M.H."/>
            <person name="de Klerk D."/>
            <person name="Pienaar R."/>
            <person name="Rees D.J.G."/>
            <person name="Mans B.J."/>
        </authorList>
    </citation>
    <scope>NUCLEOTIDE SEQUENCE</scope>
    <source>
        <tissue evidence="2">Salivary glands</tissue>
    </source>
</reference>
<evidence type="ECO:0008006" key="3">
    <source>
        <dbReference type="Google" id="ProtNLM"/>
    </source>
</evidence>